<evidence type="ECO:0000256" key="6">
    <source>
        <dbReference type="ARBA" id="ARBA00023136"/>
    </source>
</evidence>
<feature type="transmembrane region" description="Helical" evidence="7">
    <location>
        <begin position="365"/>
        <end position="383"/>
    </location>
</feature>
<feature type="transmembrane region" description="Helical" evidence="7">
    <location>
        <begin position="245"/>
        <end position="263"/>
    </location>
</feature>
<comment type="caution">
    <text evidence="9">The sequence shown here is derived from an EMBL/GenBank/DDBJ whole genome shotgun (WGS) entry which is preliminary data.</text>
</comment>
<evidence type="ECO:0000259" key="8">
    <source>
        <dbReference type="PROSITE" id="PS50850"/>
    </source>
</evidence>
<evidence type="ECO:0000256" key="7">
    <source>
        <dbReference type="SAM" id="Phobius"/>
    </source>
</evidence>
<dbReference type="EMBL" id="MHCJ01000003">
    <property type="protein sequence ID" value="OGY18694.1"/>
    <property type="molecule type" value="Genomic_DNA"/>
</dbReference>
<feature type="transmembrane region" description="Helical" evidence="7">
    <location>
        <begin position="71"/>
        <end position="90"/>
    </location>
</feature>
<feature type="transmembrane region" description="Helical" evidence="7">
    <location>
        <begin position="41"/>
        <end position="59"/>
    </location>
</feature>
<keyword evidence="3" id="KW-0813">Transport</keyword>
<feature type="transmembrane region" description="Helical" evidence="7">
    <location>
        <begin position="96"/>
        <end position="117"/>
    </location>
</feature>
<evidence type="ECO:0000256" key="1">
    <source>
        <dbReference type="ARBA" id="ARBA00004141"/>
    </source>
</evidence>
<evidence type="ECO:0000256" key="2">
    <source>
        <dbReference type="ARBA" id="ARBA00007520"/>
    </source>
</evidence>
<dbReference type="PRINTS" id="PR01035">
    <property type="entry name" value="TCRTETA"/>
</dbReference>
<dbReference type="InterPro" id="IPR036259">
    <property type="entry name" value="MFS_trans_sf"/>
</dbReference>
<dbReference type="CDD" id="cd17330">
    <property type="entry name" value="MFS_SLC46_TetA_like"/>
    <property type="match status" value="1"/>
</dbReference>
<dbReference type="InterPro" id="IPR020846">
    <property type="entry name" value="MFS_dom"/>
</dbReference>
<keyword evidence="6 7" id="KW-0472">Membrane</keyword>
<comment type="subcellular location">
    <subcellularLocation>
        <location evidence="1">Membrane</location>
        <topology evidence="1">Multi-pass membrane protein</topology>
    </subcellularLocation>
</comment>
<organism evidence="9 10">
    <name type="scientific">Candidatus Chisholmbacteria bacterium RIFCSPHIGHO2_01_FULL_52_32</name>
    <dbReference type="NCBI Taxonomy" id="1797591"/>
    <lineage>
        <taxon>Bacteria</taxon>
        <taxon>Candidatus Chisholmiibacteriota</taxon>
    </lineage>
</organism>
<keyword evidence="5 7" id="KW-1133">Transmembrane helix</keyword>
<evidence type="ECO:0000313" key="9">
    <source>
        <dbReference type="EMBL" id="OGY18694.1"/>
    </source>
</evidence>
<dbReference type="AlphaFoldDB" id="A0A1G1VTP3"/>
<dbReference type="PANTHER" id="PTHR23504:SF15">
    <property type="entry name" value="MAJOR FACILITATOR SUPERFAMILY (MFS) PROFILE DOMAIN-CONTAINING PROTEIN"/>
    <property type="match status" value="1"/>
</dbReference>
<dbReference type="GO" id="GO:0016020">
    <property type="term" value="C:membrane"/>
    <property type="evidence" value="ECO:0007669"/>
    <property type="project" value="UniProtKB-SubCell"/>
</dbReference>
<feature type="transmembrane region" description="Helical" evidence="7">
    <location>
        <begin position="7"/>
        <end position="29"/>
    </location>
</feature>
<comment type="similarity">
    <text evidence="2">Belongs to the major facilitator superfamily. TCR/Tet family.</text>
</comment>
<protein>
    <recommendedName>
        <fullName evidence="8">Major facilitator superfamily (MFS) profile domain-containing protein</fullName>
    </recommendedName>
</protein>
<gene>
    <name evidence="9" type="ORF">A2786_04330</name>
</gene>
<name>A0A1G1VTP3_9BACT</name>
<evidence type="ECO:0000256" key="3">
    <source>
        <dbReference type="ARBA" id="ARBA00022448"/>
    </source>
</evidence>
<evidence type="ECO:0000256" key="4">
    <source>
        <dbReference type="ARBA" id="ARBA00022692"/>
    </source>
</evidence>
<dbReference type="PANTHER" id="PTHR23504">
    <property type="entry name" value="MAJOR FACILITATOR SUPERFAMILY DOMAIN-CONTAINING PROTEIN 10"/>
    <property type="match status" value="1"/>
</dbReference>
<dbReference type="Gene3D" id="1.20.1250.20">
    <property type="entry name" value="MFS general substrate transporter like domains"/>
    <property type="match status" value="1"/>
</dbReference>
<feature type="transmembrane region" description="Helical" evidence="7">
    <location>
        <begin position="208"/>
        <end position="233"/>
    </location>
</feature>
<dbReference type="InterPro" id="IPR001958">
    <property type="entry name" value="Tet-R_TetA/multi-R_MdtG-like"/>
</dbReference>
<dbReference type="PROSITE" id="PS50850">
    <property type="entry name" value="MFS"/>
    <property type="match status" value="1"/>
</dbReference>
<feature type="transmembrane region" description="Helical" evidence="7">
    <location>
        <begin position="129"/>
        <end position="151"/>
    </location>
</feature>
<dbReference type="Proteomes" id="UP000179233">
    <property type="component" value="Unassembled WGS sequence"/>
</dbReference>
<feature type="transmembrane region" description="Helical" evidence="7">
    <location>
        <begin position="298"/>
        <end position="320"/>
    </location>
</feature>
<dbReference type="GO" id="GO:0022857">
    <property type="term" value="F:transmembrane transporter activity"/>
    <property type="evidence" value="ECO:0007669"/>
    <property type="project" value="InterPro"/>
</dbReference>
<sequence>MSQKPLLTIFLIVFIDLFGFGIILPLLPFIAEQYSASPFEIGLLTASYSLFQLIGAPILGRLSDRYGRKKLLIISQLGTVAGFVLLGVAGSLPILFLSRIIDGITGGNISIAQAYIADVTEKKDRAKGMGMLGAAFGLGFILGPVVGGILAKFGFAAPAYFAAGIAFASVLATWFLLKETVDITKAKHSPKTTFSFSRLSAVFKSQPIGMLTIAFFILNLAFSSMTGNFALWTQAKFSYGPTENGWLFAYVGIIAVITQMLVLPRLVKRMGEGKLLSLGTASLGIGLASIPFSRTPVFLYLSLLWIAFGNGVSNPSLLAVASESVKKEEYGGTLGFLQSAGSFGRVIGPPLGGELFEVKGKDSPFVFASLLTGVIVAMFARFLKTNVYAIVDDRDETKAAR</sequence>
<feature type="transmembrane region" description="Helical" evidence="7">
    <location>
        <begin position="157"/>
        <end position="177"/>
    </location>
</feature>
<accession>A0A1G1VTP3</accession>
<dbReference type="InterPro" id="IPR011701">
    <property type="entry name" value="MFS"/>
</dbReference>
<reference evidence="9 10" key="1">
    <citation type="journal article" date="2016" name="Nat. Commun.">
        <title>Thousands of microbial genomes shed light on interconnected biogeochemical processes in an aquifer system.</title>
        <authorList>
            <person name="Anantharaman K."/>
            <person name="Brown C.T."/>
            <person name="Hug L.A."/>
            <person name="Sharon I."/>
            <person name="Castelle C.J."/>
            <person name="Probst A.J."/>
            <person name="Thomas B.C."/>
            <person name="Singh A."/>
            <person name="Wilkins M.J."/>
            <person name="Karaoz U."/>
            <person name="Brodie E.L."/>
            <person name="Williams K.H."/>
            <person name="Hubbard S.S."/>
            <person name="Banfield J.F."/>
        </authorList>
    </citation>
    <scope>NUCLEOTIDE SEQUENCE [LARGE SCALE GENOMIC DNA]</scope>
</reference>
<dbReference type="Pfam" id="PF07690">
    <property type="entry name" value="MFS_1"/>
    <property type="match status" value="1"/>
</dbReference>
<feature type="domain" description="Major facilitator superfamily (MFS) profile" evidence="8">
    <location>
        <begin position="5"/>
        <end position="388"/>
    </location>
</feature>
<dbReference type="InterPro" id="IPR005829">
    <property type="entry name" value="Sugar_transporter_CS"/>
</dbReference>
<dbReference type="SUPFAM" id="SSF103473">
    <property type="entry name" value="MFS general substrate transporter"/>
    <property type="match status" value="1"/>
</dbReference>
<proteinExistence type="inferred from homology"/>
<dbReference type="PROSITE" id="PS00216">
    <property type="entry name" value="SUGAR_TRANSPORT_1"/>
    <property type="match status" value="1"/>
</dbReference>
<keyword evidence="4 7" id="KW-0812">Transmembrane</keyword>
<evidence type="ECO:0000313" key="10">
    <source>
        <dbReference type="Proteomes" id="UP000179233"/>
    </source>
</evidence>
<evidence type="ECO:0000256" key="5">
    <source>
        <dbReference type="ARBA" id="ARBA00022989"/>
    </source>
</evidence>